<evidence type="ECO:0000256" key="1">
    <source>
        <dbReference type="ARBA" id="ARBA00001946"/>
    </source>
</evidence>
<protein>
    <submittedName>
        <fullName evidence="12">Phosphoglucosamine mutase</fullName>
    </submittedName>
</protein>
<keyword evidence="6" id="KW-0413">Isomerase</keyword>
<dbReference type="InterPro" id="IPR005841">
    <property type="entry name" value="Alpha-D-phosphohexomutase_SF"/>
</dbReference>
<evidence type="ECO:0000256" key="3">
    <source>
        <dbReference type="ARBA" id="ARBA00022553"/>
    </source>
</evidence>
<dbReference type="PANTHER" id="PTHR43771:SF1">
    <property type="entry name" value="PHOSPHOMANNOMUTASE"/>
    <property type="match status" value="1"/>
</dbReference>
<comment type="caution">
    <text evidence="12">The sequence shown here is derived from an EMBL/GenBank/DDBJ whole genome shotgun (WGS) entry which is preliminary data.</text>
</comment>
<dbReference type="InterPro" id="IPR016066">
    <property type="entry name" value="A-D-PHexomutase_CS"/>
</dbReference>
<evidence type="ECO:0000256" key="2">
    <source>
        <dbReference type="ARBA" id="ARBA00010231"/>
    </source>
</evidence>
<sequence>MMFGTSGIRGEFGTEITAELALNAGRAVASEGASRVVVGRDVRPTGRILTDAVASGLQECGADVLDLGVAPTPTVARAVEWHDADMGIVVTASHNPAADNGLKFWDGAGRAIVGERQRALADRIERGEYDIRPWNEIGSHDTVSDAVERHVDAIADEDAALDLDVVVDVGNGTGTVTADALRRMGCRVRTLDADPNGSFPSRSNEPTEGSCARLSTVVAGSDAEIGVAHDGDADRMMAVTESGTFVPGDVLLAVFAQEAASPGEEVAVPIDTSIAVTEALKAVGATTTYTRVGDGHVADRTTNDGVVFGGEPSGAWIWPSEAPCPDGPLAAVRLATLVARRGSLDDIVAEIPTAPIRRGNVETEARESVVNRVRGCVAGRYRNTTALDGVRVDVDDGWFLVRASGTEPLVRVTAEAGTEDRVKLLFRTARRLVDQAAADIEMKV</sequence>
<dbReference type="PATRIC" id="fig|1230454.4.peg.4"/>
<dbReference type="Gene3D" id="3.40.120.10">
    <property type="entry name" value="Alpha-D-Glucose-1,6-Bisphosphate, subunit A, domain 3"/>
    <property type="match status" value="3"/>
</dbReference>
<dbReference type="SUPFAM" id="SSF55957">
    <property type="entry name" value="Phosphoglucomutase, C-terminal domain"/>
    <property type="match status" value="1"/>
</dbReference>
<dbReference type="InterPro" id="IPR005845">
    <property type="entry name" value="A-D-PHexomutase_a/b/a-II"/>
</dbReference>
<comment type="similarity">
    <text evidence="2 7">Belongs to the phosphohexose mutase family.</text>
</comment>
<dbReference type="PROSITE" id="PS00710">
    <property type="entry name" value="PGM_PMM"/>
    <property type="match status" value="1"/>
</dbReference>
<evidence type="ECO:0000256" key="7">
    <source>
        <dbReference type="RuleBase" id="RU004326"/>
    </source>
</evidence>
<dbReference type="InterPro" id="IPR005846">
    <property type="entry name" value="A-D-PHexomutase_a/b/a-III"/>
</dbReference>
<keyword evidence="5 7" id="KW-0460">Magnesium</keyword>
<organism evidence="12 13">
    <name type="scientific">Halorubrum aidingense JCM 13560</name>
    <dbReference type="NCBI Taxonomy" id="1230454"/>
    <lineage>
        <taxon>Archaea</taxon>
        <taxon>Methanobacteriati</taxon>
        <taxon>Methanobacteriota</taxon>
        <taxon>Stenosarchaea group</taxon>
        <taxon>Halobacteria</taxon>
        <taxon>Halobacteriales</taxon>
        <taxon>Haloferacaceae</taxon>
        <taxon>Halorubrum</taxon>
    </lineage>
</organism>
<dbReference type="InterPro" id="IPR005843">
    <property type="entry name" value="A-D-PHexomutase_C"/>
</dbReference>
<dbReference type="Pfam" id="PF00408">
    <property type="entry name" value="PGM_PMM_IV"/>
    <property type="match status" value="1"/>
</dbReference>
<dbReference type="STRING" id="1230454.C461_00022"/>
<dbReference type="SUPFAM" id="SSF53738">
    <property type="entry name" value="Phosphoglucomutase, first 3 domains"/>
    <property type="match status" value="3"/>
</dbReference>
<proteinExistence type="inferred from homology"/>
<evidence type="ECO:0000313" key="13">
    <source>
        <dbReference type="Proteomes" id="UP000011575"/>
    </source>
</evidence>
<dbReference type="Pfam" id="PF02879">
    <property type="entry name" value="PGM_PMM_II"/>
    <property type="match status" value="1"/>
</dbReference>
<feature type="domain" description="Alpha-D-phosphohexomutase alpha/beta/alpha" evidence="11">
    <location>
        <begin position="248"/>
        <end position="352"/>
    </location>
</feature>
<evidence type="ECO:0000259" key="8">
    <source>
        <dbReference type="Pfam" id="PF00408"/>
    </source>
</evidence>
<gene>
    <name evidence="12" type="ORF">C461_00022</name>
</gene>
<keyword evidence="3" id="KW-0597">Phosphoprotein</keyword>
<dbReference type="InterPro" id="IPR024086">
    <property type="entry name" value="GlmM_arc-type"/>
</dbReference>
<dbReference type="InterPro" id="IPR036900">
    <property type="entry name" value="A-D-PHexomutase_C_sf"/>
</dbReference>
<dbReference type="AlphaFoldDB" id="M0PKS1"/>
<dbReference type="InterPro" id="IPR016055">
    <property type="entry name" value="A-D-PHexomutase_a/b/a-I/II/III"/>
</dbReference>
<dbReference type="InterPro" id="IPR005844">
    <property type="entry name" value="A-D-PHexomutase_a/b/a-I"/>
</dbReference>
<feature type="domain" description="Alpha-D-phosphohexomutase alpha/beta/alpha" evidence="10">
    <location>
        <begin position="158"/>
        <end position="243"/>
    </location>
</feature>
<dbReference type="Proteomes" id="UP000011575">
    <property type="component" value="Unassembled WGS sequence"/>
</dbReference>
<name>M0PKS1_9EURY</name>
<evidence type="ECO:0000259" key="10">
    <source>
        <dbReference type="Pfam" id="PF02879"/>
    </source>
</evidence>
<evidence type="ECO:0000259" key="11">
    <source>
        <dbReference type="Pfam" id="PF02880"/>
    </source>
</evidence>
<feature type="domain" description="Alpha-D-phosphohexomutase C-terminal" evidence="8">
    <location>
        <begin position="387"/>
        <end position="425"/>
    </location>
</feature>
<dbReference type="GO" id="GO:0008966">
    <property type="term" value="F:phosphoglucosamine mutase activity"/>
    <property type="evidence" value="ECO:0007669"/>
    <property type="project" value="InterPro"/>
</dbReference>
<dbReference type="CDD" id="cd03087">
    <property type="entry name" value="PGM_like1"/>
    <property type="match status" value="1"/>
</dbReference>
<dbReference type="PANTHER" id="PTHR43771">
    <property type="entry name" value="PHOSPHOMANNOMUTASE"/>
    <property type="match status" value="1"/>
</dbReference>
<dbReference type="Pfam" id="PF02878">
    <property type="entry name" value="PGM_PMM_I"/>
    <property type="match status" value="1"/>
</dbReference>
<dbReference type="NCBIfam" id="TIGR03990">
    <property type="entry name" value="Arch_GlmM"/>
    <property type="match status" value="1"/>
</dbReference>
<comment type="cofactor">
    <cofactor evidence="1">
        <name>Mg(2+)</name>
        <dbReference type="ChEBI" id="CHEBI:18420"/>
    </cofactor>
</comment>
<keyword evidence="13" id="KW-1185">Reference proteome</keyword>
<evidence type="ECO:0000256" key="6">
    <source>
        <dbReference type="ARBA" id="ARBA00023235"/>
    </source>
</evidence>
<dbReference type="GO" id="GO:0005975">
    <property type="term" value="P:carbohydrate metabolic process"/>
    <property type="evidence" value="ECO:0007669"/>
    <property type="project" value="InterPro"/>
</dbReference>
<dbReference type="PRINTS" id="PR00509">
    <property type="entry name" value="PGMPMM"/>
</dbReference>
<dbReference type="Pfam" id="PF02880">
    <property type="entry name" value="PGM_PMM_III"/>
    <property type="match status" value="1"/>
</dbReference>
<dbReference type="GO" id="GO:0000287">
    <property type="term" value="F:magnesium ion binding"/>
    <property type="evidence" value="ECO:0007669"/>
    <property type="project" value="InterPro"/>
</dbReference>
<evidence type="ECO:0000259" key="9">
    <source>
        <dbReference type="Pfam" id="PF02878"/>
    </source>
</evidence>
<dbReference type="EMBL" id="AOJI01000002">
    <property type="protein sequence ID" value="EMA70627.1"/>
    <property type="molecule type" value="Genomic_DNA"/>
</dbReference>
<reference evidence="12 13" key="1">
    <citation type="journal article" date="2014" name="PLoS Genet.">
        <title>Phylogenetically driven sequencing of extremely halophilic archaea reveals strategies for static and dynamic osmo-response.</title>
        <authorList>
            <person name="Becker E.A."/>
            <person name="Seitzer P.M."/>
            <person name="Tritt A."/>
            <person name="Larsen D."/>
            <person name="Krusor M."/>
            <person name="Yao A.I."/>
            <person name="Wu D."/>
            <person name="Madern D."/>
            <person name="Eisen J.A."/>
            <person name="Darling A.E."/>
            <person name="Facciotti M.T."/>
        </authorList>
    </citation>
    <scope>NUCLEOTIDE SEQUENCE [LARGE SCALE GENOMIC DNA]</scope>
    <source>
        <strain evidence="12 13">JCM 13560</strain>
    </source>
</reference>
<accession>M0PKS1</accession>
<dbReference type="Gene3D" id="3.30.310.50">
    <property type="entry name" value="Alpha-D-phosphohexomutase, C-terminal domain"/>
    <property type="match status" value="1"/>
</dbReference>
<evidence type="ECO:0000256" key="5">
    <source>
        <dbReference type="ARBA" id="ARBA00022842"/>
    </source>
</evidence>
<evidence type="ECO:0000313" key="12">
    <source>
        <dbReference type="EMBL" id="EMA70627.1"/>
    </source>
</evidence>
<feature type="domain" description="Alpha-D-phosphohexomutase alpha/beta/alpha" evidence="9">
    <location>
        <begin position="2"/>
        <end position="128"/>
    </location>
</feature>
<keyword evidence="4 7" id="KW-0479">Metal-binding</keyword>
<evidence type="ECO:0000256" key="4">
    <source>
        <dbReference type="ARBA" id="ARBA00022723"/>
    </source>
</evidence>